<dbReference type="SUPFAM" id="SSF158682">
    <property type="entry name" value="TerB-like"/>
    <property type="match status" value="1"/>
</dbReference>
<dbReference type="AlphaFoldDB" id="A0A545ST38"/>
<dbReference type="Pfam" id="PF04391">
    <property type="entry name" value="DUF533"/>
    <property type="match status" value="1"/>
</dbReference>
<dbReference type="CDD" id="cd07178">
    <property type="entry name" value="terB_like_YebE"/>
    <property type="match status" value="1"/>
</dbReference>
<comment type="caution">
    <text evidence="1">The sequence shown here is derived from an EMBL/GenBank/DDBJ whole genome shotgun (WGS) entry which is preliminary data.</text>
</comment>
<accession>A0A545ST38</accession>
<evidence type="ECO:0000313" key="1">
    <source>
        <dbReference type="EMBL" id="TQV68132.1"/>
    </source>
</evidence>
<dbReference type="InterPro" id="IPR007486">
    <property type="entry name" value="YebE"/>
</dbReference>
<protein>
    <submittedName>
        <fullName evidence="1">Tellurite resistance TerB family protein</fullName>
    </submittedName>
</protein>
<sequence length="228" mass="23742">MKDLNQIIKGLSQSGLLSGLAGGLAGGALGGALTSKKGRKVGKSVLKVGALAAVGGVAWKAYQAYSQRNTAAQSPAPAGADTRIDPAFDTTRAAIPHERFVAAAADDPGNTSQMLLLRAMISAAYADGHIDAAEKERIFEQVEQMNLSTADKAALFDELRHPLSLHALVKLVPNAETGIEVYAAATMAIDQTQPASAGYLNQLAANLRLPDELVRSIHQEVETADSAA</sequence>
<dbReference type="Gene3D" id="1.10.3680.10">
    <property type="entry name" value="TerB-like"/>
    <property type="match status" value="1"/>
</dbReference>
<dbReference type="RefSeq" id="WP_142929473.1">
    <property type="nucleotide sequence ID" value="NZ_ML660107.1"/>
</dbReference>
<reference evidence="1 2" key="1">
    <citation type="submission" date="2019-06" db="EMBL/GenBank/DDBJ databases">
        <title>Whole genome sequence for Cellvibrionaceae sp. R142.</title>
        <authorList>
            <person name="Wang G."/>
        </authorList>
    </citation>
    <scope>NUCLEOTIDE SEQUENCE [LARGE SCALE GENOMIC DNA]</scope>
    <source>
        <strain evidence="1 2">R142</strain>
    </source>
</reference>
<dbReference type="EMBL" id="VHSG01000029">
    <property type="protein sequence ID" value="TQV68132.1"/>
    <property type="molecule type" value="Genomic_DNA"/>
</dbReference>
<name>A0A545ST38_9GAMM</name>
<evidence type="ECO:0000313" key="2">
    <source>
        <dbReference type="Proteomes" id="UP000319732"/>
    </source>
</evidence>
<organism evidence="1 2">
    <name type="scientific">Exilibacterium tricleocarpae</name>
    <dbReference type="NCBI Taxonomy" id="2591008"/>
    <lineage>
        <taxon>Bacteria</taxon>
        <taxon>Pseudomonadati</taxon>
        <taxon>Pseudomonadota</taxon>
        <taxon>Gammaproteobacteria</taxon>
        <taxon>Cellvibrionales</taxon>
        <taxon>Cellvibrionaceae</taxon>
        <taxon>Exilibacterium</taxon>
    </lineage>
</organism>
<dbReference type="OrthoDB" id="5459344at2"/>
<gene>
    <name evidence="1" type="ORF">FKG94_23875</name>
</gene>
<dbReference type="InterPro" id="IPR029024">
    <property type="entry name" value="TerB-like"/>
</dbReference>
<proteinExistence type="predicted"/>
<dbReference type="Proteomes" id="UP000319732">
    <property type="component" value="Unassembled WGS sequence"/>
</dbReference>
<keyword evidence="2" id="KW-1185">Reference proteome</keyword>